<accession>A0A834WMV5</accession>
<evidence type="ECO:0000256" key="1">
    <source>
        <dbReference type="SAM" id="MobiDB-lite"/>
    </source>
</evidence>
<feature type="compositionally biased region" description="Polar residues" evidence="1">
    <location>
        <begin position="109"/>
        <end position="126"/>
    </location>
</feature>
<dbReference type="EMBL" id="JAAIUW010000006">
    <property type="protein sequence ID" value="KAF7826698.1"/>
    <property type="molecule type" value="Genomic_DNA"/>
</dbReference>
<keyword evidence="3" id="KW-1185">Reference proteome</keyword>
<feature type="compositionally biased region" description="Acidic residues" evidence="1">
    <location>
        <begin position="45"/>
        <end position="59"/>
    </location>
</feature>
<dbReference type="AlphaFoldDB" id="A0A834WMV5"/>
<feature type="region of interest" description="Disordered" evidence="1">
    <location>
        <begin position="40"/>
        <end position="173"/>
    </location>
</feature>
<feature type="compositionally biased region" description="Basic and acidic residues" evidence="1">
    <location>
        <begin position="330"/>
        <end position="345"/>
    </location>
</feature>
<evidence type="ECO:0000313" key="2">
    <source>
        <dbReference type="EMBL" id="KAF7826698.1"/>
    </source>
</evidence>
<name>A0A834WMV5_9FABA</name>
<feature type="compositionally biased region" description="Pro residues" evidence="1">
    <location>
        <begin position="159"/>
        <end position="169"/>
    </location>
</feature>
<organism evidence="2 3">
    <name type="scientific">Senna tora</name>
    <dbReference type="NCBI Taxonomy" id="362788"/>
    <lineage>
        <taxon>Eukaryota</taxon>
        <taxon>Viridiplantae</taxon>
        <taxon>Streptophyta</taxon>
        <taxon>Embryophyta</taxon>
        <taxon>Tracheophyta</taxon>
        <taxon>Spermatophyta</taxon>
        <taxon>Magnoliopsida</taxon>
        <taxon>eudicotyledons</taxon>
        <taxon>Gunneridae</taxon>
        <taxon>Pentapetalae</taxon>
        <taxon>rosids</taxon>
        <taxon>fabids</taxon>
        <taxon>Fabales</taxon>
        <taxon>Fabaceae</taxon>
        <taxon>Caesalpinioideae</taxon>
        <taxon>Cassia clade</taxon>
        <taxon>Senna</taxon>
    </lineage>
</organism>
<sequence length="345" mass="38579">MADESKTLIVEEQDYMSRSVKKLKSGDVLSPMDGVEAINLNNSEAEPEETVEDMEDDQVLDLGPEPENKQSQENVDANLVRAKPNQEVSNLELTNQGSQLRQKKAETPIQGSKRQNPSPQFANSTKKPSKTHLEKAQEHTVVVSHSTRSPAKAKDSVPRAPPKGPPNPPKAKQKDFDEILYHMKMAEKRNGTVDKLQKIVFHFSAAISSWQDVMLLSCIMAFFMNYFAFLNTTLDSALTQIENLLTEKNIKGDIALHVAARAKNVNAEKPVVTKEIVDDDKCESGDAFSKKLKKKRIKWLTAKILHQVIRGDKRAPVMESENEDGFPIFKSDKGESDSPKVEVKN</sequence>
<comment type="caution">
    <text evidence="2">The sequence shown here is derived from an EMBL/GenBank/DDBJ whole genome shotgun (WGS) entry which is preliminary data.</text>
</comment>
<feature type="compositionally biased region" description="Polar residues" evidence="1">
    <location>
        <begin position="86"/>
        <end position="100"/>
    </location>
</feature>
<protein>
    <submittedName>
        <fullName evidence="2">Nucleotide-sugar uncharacterized transporter 3</fullName>
    </submittedName>
</protein>
<dbReference type="OrthoDB" id="417037at2759"/>
<feature type="region of interest" description="Disordered" evidence="1">
    <location>
        <begin position="316"/>
        <end position="345"/>
    </location>
</feature>
<gene>
    <name evidence="2" type="ORF">G2W53_017862</name>
</gene>
<dbReference type="Proteomes" id="UP000634136">
    <property type="component" value="Unassembled WGS sequence"/>
</dbReference>
<evidence type="ECO:0000313" key="3">
    <source>
        <dbReference type="Proteomes" id="UP000634136"/>
    </source>
</evidence>
<proteinExistence type="predicted"/>
<reference evidence="2" key="1">
    <citation type="submission" date="2020-09" db="EMBL/GenBank/DDBJ databases">
        <title>Genome-Enabled Discovery of Anthraquinone Biosynthesis in Senna tora.</title>
        <authorList>
            <person name="Kang S.-H."/>
            <person name="Pandey R.P."/>
            <person name="Lee C.-M."/>
            <person name="Sim J.-S."/>
            <person name="Jeong J.-T."/>
            <person name="Choi B.-S."/>
            <person name="Jung M."/>
            <person name="Ginzburg D."/>
            <person name="Zhao K."/>
            <person name="Won S.Y."/>
            <person name="Oh T.-J."/>
            <person name="Yu Y."/>
            <person name="Kim N.-H."/>
            <person name="Lee O.R."/>
            <person name="Lee T.-H."/>
            <person name="Bashyal P."/>
            <person name="Kim T.-S."/>
            <person name="Lee W.-H."/>
            <person name="Kawkins C."/>
            <person name="Kim C.-K."/>
            <person name="Kim J.S."/>
            <person name="Ahn B.O."/>
            <person name="Rhee S.Y."/>
            <person name="Sohng J.K."/>
        </authorList>
    </citation>
    <scope>NUCLEOTIDE SEQUENCE</scope>
    <source>
        <tissue evidence="2">Leaf</tissue>
    </source>
</reference>